<organism evidence="1 2">
    <name type="scientific">Sediminitomix flava</name>
    <dbReference type="NCBI Taxonomy" id="379075"/>
    <lineage>
        <taxon>Bacteria</taxon>
        <taxon>Pseudomonadati</taxon>
        <taxon>Bacteroidota</taxon>
        <taxon>Cytophagia</taxon>
        <taxon>Cytophagales</taxon>
        <taxon>Flammeovirgaceae</taxon>
        <taxon>Sediminitomix</taxon>
    </lineage>
</organism>
<dbReference type="OrthoDB" id="962781at2"/>
<name>A0A315ZDT4_SEDFL</name>
<protein>
    <recommendedName>
        <fullName evidence="3">Lipoprotein</fullName>
    </recommendedName>
</protein>
<gene>
    <name evidence="1" type="ORF">BC781_10147</name>
</gene>
<dbReference type="EMBL" id="QGDO01000001">
    <property type="protein sequence ID" value="PWJ43701.1"/>
    <property type="molecule type" value="Genomic_DNA"/>
</dbReference>
<comment type="caution">
    <text evidence="1">The sequence shown here is derived from an EMBL/GenBank/DDBJ whole genome shotgun (WGS) entry which is preliminary data.</text>
</comment>
<sequence>MRFLLFFIVSSFFLTSCGSNNNTRFKFEGFTYRDPVGNILSIDPTDWNFTDNWNSQEHALFEESKQTCILNNDMLRILAFPNPIVSDFNLQIDKNNESLFSYRVVDQNFNLYFSGDSITDQSIRFKLKENIDVKGNILRVYYKVIEENCEYIGHGDIEIYPY</sequence>
<dbReference type="AlphaFoldDB" id="A0A315ZDT4"/>
<evidence type="ECO:0000313" key="1">
    <source>
        <dbReference type="EMBL" id="PWJ43701.1"/>
    </source>
</evidence>
<accession>A0A315ZDT4</accession>
<reference evidence="1 2" key="1">
    <citation type="submission" date="2018-03" db="EMBL/GenBank/DDBJ databases">
        <title>Genomic Encyclopedia of Archaeal and Bacterial Type Strains, Phase II (KMG-II): from individual species to whole genera.</title>
        <authorList>
            <person name="Goeker M."/>
        </authorList>
    </citation>
    <scope>NUCLEOTIDE SEQUENCE [LARGE SCALE GENOMIC DNA]</scope>
    <source>
        <strain evidence="1 2">DSM 28229</strain>
    </source>
</reference>
<dbReference type="RefSeq" id="WP_109615242.1">
    <property type="nucleotide sequence ID" value="NZ_QGDO01000001.1"/>
</dbReference>
<dbReference type="PROSITE" id="PS51257">
    <property type="entry name" value="PROKAR_LIPOPROTEIN"/>
    <property type="match status" value="1"/>
</dbReference>
<keyword evidence="2" id="KW-1185">Reference proteome</keyword>
<dbReference type="Proteomes" id="UP000245535">
    <property type="component" value="Unassembled WGS sequence"/>
</dbReference>
<evidence type="ECO:0000313" key="2">
    <source>
        <dbReference type="Proteomes" id="UP000245535"/>
    </source>
</evidence>
<proteinExistence type="predicted"/>
<evidence type="ECO:0008006" key="3">
    <source>
        <dbReference type="Google" id="ProtNLM"/>
    </source>
</evidence>